<keyword evidence="3" id="KW-1185">Reference proteome</keyword>
<accession>A0A4R4D3L7</accession>
<dbReference type="SUPFAM" id="SSF47413">
    <property type="entry name" value="lambda repressor-like DNA-binding domains"/>
    <property type="match status" value="1"/>
</dbReference>
<name>A0A4R4D3L7_9PROT</name>
<dbReference type="Gene3D" id="1.10.260.40">
    <property type="entry name" value="lambda repressor-like DNA-binding domains"/>
    <property type="match status" value="1"/>
</dbReference>
<dbReference type="InterPro" id="IPR032758">
    <property type="entry name" value="MqsA/HigA-2"/>
</dbReference>
<comment type="caution">
    <text evidence="2">The sequence shown here is derived from an EMBL/GenBank/DDBJ whole genome shotgun (WGS) entry which is preliminary data.</text>
</comment>
<reference evidence="2 3" key="1">
    <citation type="submission" date="2019-03" db="EMBL/GenBank/DDBJ databases">
        <title>Paracraurococcus aquatilis NE82 genome sequence.</title>
        <authorList>
            <person name="Zhao Y."/>
            <person name="Du Z."/>
        </authorList>
    </citation>
    <scope>NUCLEOTIDE SEQUENCE [LARGE SCALE GENOMIC DNA]</scope>
    <source>
        <strain evidence="2 3">NE82</strain>
    </source>
</reference>
<dbReference type="NCBIfam" id="TIGR03830">
    <property type="entry name" value="CxxCG_CxxCG_HTH"/>
    <property type="match status" value="1"/>
</dbReference>
<dbReference type="GO" id="GO:0003677">
    <property type="term" value="F:DNA binding"/>
    <property type="evidence" value="ECO:0007669"/>
    <property type="project" value="InterPro"/>
</dbReference>
<feature type="domain" description="HTH cro/C1-type" evidence="1">
    <location>
        <begin position="73"/>
        <end position="126"/>
    </location>
</feature>
<protein>
    <submittedName>
        <fullName evidence="2">Type II toxin-antitoxin system MqsA family antitoxin</fullName>
    </submittedName>
</protein>
<dbReference type="CDD" id="cd00093">
    <property type="entry name" value="HTH_XRE"/>
    <property type="match status" value="1"/>
</dbReference>
<proteinExistence type="predicted"/>
<dbReference type="Proteomes" id="UP000295023">
    <property type="component" value="Unassembled WGS sequence"/>
</dbReference>
<evidence type="ECO:0000259" key="1">
    <source>
        <dbReference type="PROSITE" id="PS50943"/>
    </source>
</evidence>
<dbReference type="InterPro" id="IPR001387">
    <property type="entry name" value="Cro/C1-type_HTH"/>
</dbReference>
<evidence type="ECO:0000313" key="3">
    <source>
        <dbReference type="Proteomes" id="UP000295023"/>
    </source>
</evidence>
<dbReference type="EMBL" id="SKBM01000059">
    <property type="protein sequence ID" value="TCZ51107.1"/>
    <property type="molecule type" value="Genomic_DNA"/>
</dbReference>
<dbReference type="RefSeq" id="WP_132297690.1">
    <property type="nucleotide sequence ID" value="NZ_SKBM01000059.1"/>
</dbReference>
<sequence>MVRVIDRPDGMVRFEGETMIVSHKGRSVEVHDLCGWRDPIDGEVEFDPESAARYAEAGDRLVLAARREEGLMLRRVRKKLGLSQEEAAKLTGGGHNAFSRYESGKTQPMPAVVNLFTLLDRHPALLDELRR</sequence>
<dbReference type="InterPro" id="IPR010982">
    <property type="entry name" value="Lambda_DNA-bd_dom_sf"/>
</dbReference>
<dbReference type="SMART" id="SM00530">
    <property type="entry name" value="HTH_XRE"/>
    <property type="match status" value="1"/>
</dbReference>
<gene>
    <name evidence="2" type="ORF">EXY23_27070</name>
</gene>
<evidence type="ECO:0000313" key="2">
    <source>
        <dbReference type="EMBL" id="TCZ51107.1"/>
    </source>
</evidence>
<dbReference type="OrthoDB" id="7349669at2"/>
<dbReference type="AlphaFoldDB" id="A0A4R4D3L7"/>
<organism evidence="2 3">
    <name type="scientific">Roseicella aquatilis</name>
    <dbReference type="NCBI Taxonomy" id="2527868"/>
    <lineage>
        <taxon>Bacteria</taxon>
        <taxon>Pseudomonadati</taxon>
        <taxon>Pseudomonadota</taxon>
        <taxon>Alphaproteobacteria</taxon>
        <taxon>Acetobacterales</taxon>
        <taxon>Roseomonadaceae</taxon>
        <taxon>Roseicella</taxon>
    </lineage>
</organism>
<dbReference type="InterPro" id="IPR022452">
    <property type="entry name" value="MqsA"/>
</dbReference>
<dbReference type="PROSITE" id="PS50943">
    <property type="entry name" value="HTH_CROC1"/>
    <property type="match status" value="1"/>
</dbReference>
<dbReference type="Pfam" id="PF15731">
    <property type="entry name" value="MqsA_antitoxin"/>
    <property type="match status" value="1"/>
</dbReference>